<feature type="transmembrane region" description="Helical" evidence="8">
    <location>
        <begin position="333"/>
        <end position="356"/>
    </location>
</feature>
<protein>
    <recommendedName>
        <fullName evidence="8">Nickel/cobalt efflux system</fullName>
    </recommendedName>
</protein>
<evidence type="ECO:0000256" key="1">
    <source>
        <dbReference type="ARBA" id="ARBA00004127"/>
    </source>
</evidence>
<keyword evidence="5 8" id="KW-0812">Transmembrane</keyword>
<evidence type="ECO:0000256" key="6">
    <source>
        <dbReference type="ARBA" id="ARBA00022989"/>
    </source>
</evidence>
<feature type="transmembrane region" description="Helical" evidence="8">
    <location>
        <begin position="208"/>
        <end position="238"/>
    </location>
</feature>
<reference evidence="9 10" key="1">
    <citation type="journal article" date="2021" name="Environ. Microbiol.">
        <title>New insights into the diversity and evolution of the archaeal mobilome from three complete genomes of Saccharolobus shibatae.</title>
        <authorList>
            <person name="Medvedeva S."/>
            <person name="Brandt D."/>
            <person name="Cvirkaite-Krupovic V."/>
            <person name="Liu Y."/>
            <person name="Severinov K."/>
            <person name="Ishino S."/>
            <person name="Ishino Y."/>
            <person name="Prangishvili D."/>
            <person name="Kalinowski J."/>
            <person name="Krupovic M."/>
        </authorList>
    </citation>
    <scope>NUCLEOTIDE SEQUENCE [LARGE SCALE GENOMIC DNA]</scope>
    <source>
        <strain evidence="9 10">S38A</strain>
    </source>
</reference>
<dbReference type="AlphaFoldDB" id="A0A8F5C1S9"/>
<evidence type="ECO:0000313" key="9">
    <source>
        <dbReference type="EMBL" id="QXJ35559.1"/>
    </source>
</evidence>
<evidence type="ECO:0000256" key="3">
    <source>
        <dbReference type="ARBA" id="ARBA00022448"/>
    </source>
</evidence>
<evidence type="ECO:0000313" key="10">
    <source>
        <dbReference type="Proteomes" id="UP000694036"/>
    </source>
</evidence>
<accession>A0A8F5C1S9</accession>
<gene>
    <name evidence="9" type="ORF">J5U22_02106</name>
</gene>
<proteinExistence type="inferred from homology"/>
<dbReference type="GO" id="GO:0005886">
    <property type="term" value="C:plasma membrane"/>
    <property type="evidence" value="ECO:0007669"/>
    <property type="project" value="UniProtKB-SubCell"/>
</dbReference>
<dbReference type="InterPro" id="IPR011541">
    <property type="entry name" value="Ni/Co_transpt_high_affinity"/>
</dbReference>
<name>A0A8F5C1S9_9CREN</name>
<organism evidence="9 10">
    <name type="scientific">Saccharolobus shibatae</name>
    <dbReference type="NCBI Taxonomy" id="2286"/>
    <lineage>
        <taxon>Archaea</taxon>
        <taxon>Thermoproteota</taxon>
        <taxon>Thermoprotei</taxon>
        <taxon>Sulfolobales</taxon>
        <taxon>Sulfolobaceae</taxon>
        <taxon>Saccharolobus</taxon>
    </lineage>
</organism>
<dbReference type="InterPro" id="IPR004688">
    <property type="entry name" value="Ni/Co_transpt"/>
</dbReference>
<comment type="subcellular location">
    <subcellularLocation>
        <location evidence="8">Cell membrane</location>
        <topology evidence="8">Multi-pass membrane protein</topology>
    </subcellularLocation>
    <subcellularLocation>
        <location evidence="1">Endomembrane system</location>
        <topology evidence="1">Multi-pass membrane protein</topology>
    </subcellularLocation>
</comment>
<feature type="transmembrane region" description="Helical" evidence="8">
    <location>
        <begin position="285"/>
        <end position="313"/>
    </location>
</feature>
<dbReference type="PANTHER" id="PTHR31611:SF0">
    <property type="entry name" value="HIGH-AFFINITY NICKEL TRANSPORT PROTEIN NIC1"/>
    <property type="match status" value="1"/>
</dbReference>
<evidence type="ECO:0000256" key="5">
    <source>
        <dbReference type="ARBA" id="ARBA00022692"/>
    </source>
</evidence>
<sequence length="365" mass="40835">MDKWNKGMPSRGKESLVNVVLFYISEVIITGFLFYWLLVSAKVVGNTPVNIPESQIKGTFFTLGVLAYFFGLRHAIDPDHLAAIDNSTRKLIQEGKPAQFTGLFFSLGHSTIVILLAVSLIVATRFIVSNISILENIGSVLGTLISGGFLYIIGSLNFVILLEIYQIYNQYTMNKNMDEKKLQDLLLKRGFMSRFFGKLFKIVDKQHYMYPIGVLFGLGFDTASETALLAISAAAAGIFLKLPLWNLLVFPLLFTAGMSLIDTTDGFYMSGAYGWAFSGNPIRKLWYNLTMTTISILVAYLIGTLEFLGVVQAEFNFSGPFWELITIINGDQWWSSIGMIIIGTFATAWLVSFIIYKVKISKFEH</sequence>
<keyword evidence="6 8" id="KW-1133">Transmembrane helix</keyword>
<dbReference type="EMBL" id="CP077713">
    <property type="protein sequence ID" value="QXJ35559.1"/>
    <property type="molecule type" value="Genomic_DNA"/>
</dbReference>
<feature type="transmembrane region" description="Helical" evidence="8">
    <location>
        <begin position="97"/>
        <end position="128"/>
    </location>
</feature>
<evidence type="ECO:0000256" key="4">
    <source>
        <dbReference type="ARBA" id="ARBA00022596"/>
    </source>
</evidence>
<feature type="transmembrane region" description="Helical" evidence="8">
    <location>
        <begin position="148"/>
        <end position="168"/>
    </location>
</feature>
<evidence type="ECO:0000256" key="2">
    <source>
        <dbReference type="ARBA" id="ARBA00010892"/>
    </source>
</evidence>
<dbReference type="PANTHER" id="PTHR31611">
    <property type="entry name" value="HIGH-AFFINITY NICKEL TRANSPORT PROTEIN NIC1"/>
    <property type="match status" value="1"/>
</dbReference>
<comment type="similarity">
    <text evidence="2 8">Belongs to the NiCoT transporter (TC 2.A.52) family.</text>
</comment>
<evidence type="ECO:0000256" key="8">
    <source>
        <dbReference type="RuleBase" id="RU362101"/>
    </source>
</evidence>
<feature type="transmembrane region" description="Helical" evidence="8">
    <location>
        <begin position="20"/>
        <end position="38"/>
    </location>
</feature>
<dbReference type="RefSeq" id="WP_218258096.1">
    <property type="nucleotide sequence ID" value="NZ_CP077713.1"/>
</dbReference>
<dbReference type="GO" id="GO:0015099">
    <property type="term" value="F:nickel cation transmembrane transporter activity"/>
    <property type="evidence" value="ECO:0007669"/>
    <property type="project" value="UniProtKB-UniRule"/>
</dbReference>
<dbReference type="GO" id="GO:0012505">
    <property type="term" value="C:endomembrane system"/>
    <property type="evidence" value="ECO:0007669"/>
    <property type="project" value="UniProtKB-SubCell"/>
</dbReference>
<evidence type="ECO:0000256" key="7">
    <source>
        <dbReference type="ARBA" id="ARBA00023136"/>
    </source>
</evidence>
<keyword evidence="7 8" id="KW-0472">Membrane</keyword>
<keyword evidence="3 8" id="KW-0813">Transport</keyword>
<feature type="transmembrane region" description="Helical" evidence="8">
    <location>
        <begin position="58"/>
        <end position="76"/>
    </location>
</feature>
<keyword evidence="10" id="KW-1185">Reference proteome</keyword>
<keyword evidence="4" id="KW-0533">Nickel</keyword>
<dbReference type="Pfam" id="PF03824">
    <property type="entry name" value="NicO"/>
    <property type="match status" value="1"/>
</dbReference>
<dbReference type="Proteomes" id="UP000694036">
    <property type="component" value="Chromosome"/>
</dbReference>
<feature type="transmembrane region" description="Helical" evidence="8">
    <location>
        <begin position="244"/>
        <end position="264"/>
    </location>
</feature>
<dbReference type="GeneID" id="65557452"/>